<evidence type="ECO:0000256" key="9">
    <source>
        <dbReference type="PIRSR" id="PIRSR602403-1"/>
    </source>
</evidence>
<dbReference type="InterPro" id="IPR050705">
    <property type="entry name" value="Cytochrome_P450_3A"/>
</dbReference>
<evidence type="ECO:0000256" key="6">
    <source>
        <dbReference type="ARBA" id="ARBA00023004"/>
    </source>
</evidence>
<dbReference type="GO" id="GO:0016705">
    <property type="term" value="F:oxidoreductase activity, acting on paired donors, with incorporation or reduction of molecular oxygen"/>
    <property type="evidence" value="ECO:0007669"/>
    <property type="project" value="InterPro"/>
</dbReference>
<gene>
    <name evidence="11" type="ORF">OSB1V03_LOCUS17118</name>
</gene>
<comment type="similarity">
    <text evidence="2 10">Belongs to the cytochrome P450 family.</text>
</comment>
<dbReference type="GO" id="GO:0020037">
    <property type="term" value="F:heme binding"/>
    <property type="evidence" value="ECO:0007669"/>
    <property type="project" value="InterPro"/>
</dbReference>
<keyword evidence="12" id="KW-1185">Reference proteome</keyword>
<feature type="non-terminal residue" evidence="11">
    <location>
        <position position="1"/>
    </location>
</feature>
<dbReference type="GO" id="GO:0005789">
    <property type="term" value="C:endoplasmic reticulum membrane"/>
    <property type="evidence" value="ECO:0007669"/>
    <property type="project" value="UniProtKB-SubCell"/>
</dbReference>
<dbReference type="EMBL" id="CAJPIZ010020077">
    <property type="protein sequence ID" value="CAG2117164.1"/>
    <property type="molecule type" value="Genomic_DNA"/>
</dbReference>
<name>A0A7R9Q9S6_9ACAR</name>
<dbReference type="OrthoDB" id="2789670at2759"/>
<keyword evidence="4 9" id="KW-0479">Metal-binding</keyword>
<keyword evidence="3 9" id="KW-0349">Heme</keyword>
<dbReference type="InterPro" id="IPR001128">
    <property type="entry name" value="Cyt_P450"/>
</dbReference>
<dbReference type="Gene3D" id="1.10.630.10">
    <property type="entry name" value="Cytochrome P450"/>
    <property type="match status" value="2"/>
</dbReference>
<evidence type="ECO:0000313" key="12">
    <source>
        <dbReference type="Proteomes" id="UP000759131"/>
    </source>
</evidence>
<dbReference type="PANTHER" id="PTHR24302:SF15">
    <property type="entry name" value="FATTY-ACID PEROXYGENASE"/>
    <property type="match status" value="1"/>
</dbReference>
<dbReference type="PANTHER" id="PTHR24302">
    <property type="entry name" value="CYTOCHROME P450 FAMILY 3"/>
    <property type="match status" value="1"/>
</dbReference>
<dbReference type="Pfam" id="PF00067">
    <property type="entry name" value="p450"/>
    <property type="match status" value="2"/>
</dbReference>
<evidence type="ECO:0000256" key="1">
    <source>
        <dbReference type="ARBA" id="ARBA00003690"/>
    </source>
</evidence>
<evidence type="ECO:0000313" key="11">
    <source>
        <dbReference type="EMBL" id="CAD7637779.1"/>
    </source>
</evidence>
<evidence type="ECO:0000256" key="2">
    <source>
        <dbReference type="ARBA" id="ARBA00010617"/>
    </source>
</evidence>
<keyword evidence="5 10" id="KW-0560">Oxidoreductase</keyword>
<dbReference type="PRINTS" id="PR00465">
    <property type="entry name" value="EP450IV"/>
</dbReference>
<comment type="cofactor">
    <cofactor evidence="9">
        <name>heme</name>
        <dbReference type="ChEBI" id="CHEBI:30413"/>
    </cofactor>
</comment>
<reference evidence="11" key="1">
    <citation type="submission" date="2020-11" db="EMBL/GenBank/DDBJ databases">
        <authorList>
            <person name="Tran Van P."/>
        </authorList>
    </citation>
    <scope>NUCLEOTIDE SEQUENCE</scope>
</reference>
<dbReference type="GO" id="GO:0008395">
    <property type="term" value="F:steroid hydroxylase activity"/>
    <property type="evidence" value="ECO:0007669"/>
    <property type="project" value="TreeGrafter"/>
</dbReference>
<sequence>EEELSVERKALNINIVNKHLTDNEVMAQALVFMLAGYETTGTLLSFCTYELALNPHIQDILCKEVNSVMDSNGEIIYEELAKLPYLDSVISETLRLHTPVQRLSRMATTNYPLGETGITLKAGQQIDFPIYAIHTSEEYYPKPFQFNPDRFMPENRHNIIPYTYLPFGAGPRNCIGMRFALLEAKLALAHIVTKYKFFQTPNTDVPIKYKRSLGLTAPQRLIVGIEKRLYLSRGLNHWSKRGIKGPRPIPIFGNLLDFFIIPQPIQELKWFKNYGKIYGHFLGKTAILTISDPKLIKNVLVKDFHLFPDRSKFAQTKDPIMSRNLTQLTGDDWKRVRSIVSPTFTSGKMKKMYPRIKECLNDFMNHLETFALKREEIDVKDMYGNYTMDVIATCAFATKTDVHKSLDNPFVVNARIAFNTNPIKRVAILMLPSVLQKLFGLSTSHTREFFIGSIRQIMANRTKSEGKKYNDFLQLLIDVEKQQDIVRDENDNLDSHHVNEGKYSFYYIIYL</sequence>
<proteinExistence type="inferred from homology"/>
<feature type="binding site" description="axial binding residue" evidence="9">
    <location>
        <position position="174"/>
    </location>
    <ligand>
        <name>heme</name>
        <dbReference type="ChEBI" id="CHEBI:30413"/>
    </ligand>
    <ligandPart>
        <name>Fe</name>
        <dbReference type="ChEBI" id="CHEBI:18248"/>
    </ligandPart>
</feature>
<dbReference type="EMBL" id="OC874652">
    <property type="protein sequence ID" value="CAD7637779.1"/>
    <property type="molecule type" value="Genomic_DNA"/>
</dbReference>
<accession>A0A7R9Q9S6</accession>
<dbReference type="InterPro" id="IPR002403">
    <property type="entry name" value="Cyt_P450_E_grp-IV"/>
</dbReference>
<evidence type="ECO:0000256" key="8">
    <source>
        <dbReference type="ARBA" id="ARBA00043906"/>
    </source>
</evidence>
<comment type="function">
    <text evidence="8">Cytochromes P450 are a group of heme-thiolate monooxygenases. They oxidize a variety of structurally unrelated compounds, including steroids, fatty acids, and xenobiotics.</text>
</comment>
<dbReference type="SUPFAM" id="SSF48264">
    <property type="entry name" value="Cytochrome P450"/>
    <property type="match status" value="2"/>
</dbReference>
<dbReference type="AlphaFoldDB" id="A0A7R9Q9S6"/>
<evidence type="ECO:0008006" key="13">
    <source>
        <dbReference type="Google" id="ProtNLM"/>
    </source>
</evidence>
<evidence type="ECO:0000256" key="4">
    <source>
        <dbReference type="ARBA" id="ARBA00022723"/>
    </source>
</evidence>
<dbReference type="PROSITE" id="PS00086">
    <property type="entry name" value="CYTOCHROME_P450"/>
    <property type="match status" value="1"/>
</dbReference>
<evidence type="ECO:0000256" key="3">
    <source>
        <dbReference type="ARBA" id="ARBA00022617"/>
    </source>
</evidence>
<evidence type="ECO:0000256" key="10">
    <source>
        <dbReference type="RuleBase" id="RU000461"/>
    </source>
</evidence>
<keyword evidence="6 9" id="KW-0408">Iron</keyword>
<keyword evidence="7 10" id="KW-0503">Monooxygenase</keyword>
<dbReference type="GO" id="GO:0005506">
    <property type="term" value="F:iron ion binding"/>
    <property type="evidence" value="ECO:0007669"/>
    <property type="project" value="InterPro"/>
</dbReference>
<protein>
    <recommendedName>
        <fullName evidence="13">Cytochrome P450</fullName>
    </recommendedName>
</protein>
<evidence type="ECO:0000256" key="5">
    <source>
        <dbReference type="ARBA" id="ARBA00023002"/>
    </source>
</evidence>
<comment type="function">
    <text evidence="1">May be involved in the metabolism of insect hormones and in the breakdown of synthetic insecticides.</text>
</comment>
<dbReference type="PRINTS" id="PR00385">
    <property type="entry name" value="P450"/>
</dbReference>
<dbReference type="Proteomes" id="UP000759131">
    <property type="component" value="Unassembled WGS sequence"/>
</dbReference>
<organism evidence="11">
    <name type="scientific">Medioppia subpectinata</name>
    <dbReference type="NCBI Taxonomy" id="1979941"/>
    <lineage>
        <taxon>Eukaryota</taxon>
        <taxon>Metazoa</taxon>
        <taxon>Ecdysozoa</taxon>
        <taxon>Arthropoda</taxon>
        <taxon>Chelicerata</taxon>
        <taxon>Arachnida</taxon>
        <taxon>Acari</taxon>
        <taxon>Acariformes</taxon>
        <taxon>Sarcoptiformes</taxon>
        <taxon>Oribatida</taxon>
        <taxon>Brachypylina</taxon>
        <taxon>Oppioidea</taxon>
        <taxon>Oppiidae</taxon>
        <taxon>Medioppia</taxon>
    </lineage>
</organism>
<dbReference type="InterPro" id="IPR017972">
    <property type="entry name" value="Cyt_P450_CS"/>
</dbReference>
<evidence type="ECO:0000256" key="7">
    <source>
        <dbReference type="ARBA" id="ARBA00023033"/>
    </source>
</evidence>
<dbReference type="InterPro" id="IPR036396">
    <property type="entry name" value="Cyt_P450_sf"/>
</dbReference>